<evidence type="ECO:0000313" key="3">
    <source>
        <dbReference type="Proteomes" id="UP001153678"/>
    </source>
</evidence>
<proteinExistence type="predicted"/>
<keyword evidence="1" id="KW-0812">Transmembrane</keyword>
<comment type="caution">
    <text evidence="2">The sequence shown here is derived from an EMBL/GenBank/DDBJ whole genome shotgun (WGS) entry which is preliminary data.</text>
</comment>
<feature type="transmembrane region" description="Helical" evidence="1">
    <location>
        <begin position="91"/>
        <end position="113"/>
    </location>
</feature>
<gene>
    <name evidence="2" type="ORF">FWILDA_LOCUS379</name>
</gene>
<keyword evidence="1" id="KW-0472">Membrane</keyword>
<dbReference type="EMBL" id="CAMKVN010000024">
    <property type="protein sequence ID" value="CAI2162088.1"/>
    <property type="molecule type" value="Genomic_DNA"/>
</dbReference>
<accession>A0A9W4WHH7</accession>
<protein>
    <submittedName>
        <fullName evidence="2">13819_t:CDS:1</fullName>
    </submittedName>
</protein>
<dbReference type="AlphaFoldDB" id="A0A9W4WHH7"/>
<keyword evidence="3" id="KW-1185">Reference proteome</keyword>
<reference evidence="2" key="1">
    <citation type="submission" date="2022-08" db="EMBL/GenBank/DDBJ databases">
        <authorList>
            <person name="Kallberg Y."/>
            <person name="Tangrot J."/>
            <person name="Rosling A."/>
        </authorList>
    </citation>
    <scope>NUCLEOTIDE SEQUENCE</scope>
    <source>
        <strain evidence="2">Wild A</strain>
    </source>
</reference>
<evidence type="ECO:0000256" key="1">
    <source>
        <dbReference type="SAM" id="Phobius"/>
    </source>
</evidence>
<evidence type="ECO:0000313" key="2">
    <source>
        <dbReference type="EMBL" id="CAI2162088.1"/>
    </source>
</evidence>
<keyword evidence="1" id="KW-1133">Transmembrane helix</keyword>
<dbReference type="Proteomes" id="UP001153678">
    <property type="component" value="Unassembled WGS sequence"/>
</dbReference>
<name>A0A9W4WHH7_9GLOM</name>
<organism evidence="2 3">
    <name type="scientific">Funneliformis geosporum</name>
    <dbReference type="NCBI Taxonomy" id="1117311"/>
    <lineage>
        <taxon>Eukaryota</taxon>
        <taxon>Fungi</taxon>
        <taxon>Fungi incertae sedis</taxon>
        <taxon>Mucoromycota</taxon>
        <taxon>Glomeromycotina</taxon>
        <taxon>Glomeromycetes</taxon>
        <taxon>Glomerales</taxon>
        <taxon>Glomeraceae</taxon>
        <taxon>Funneliformis</taxon>
    </lineage>
</organism>
<sequence length="120" mass="14055">MYGEPSFDTHPDDYYIFFTFSNRASSIAQEISLDEEQSHVTSKMNVNQLNVTRRNRAIPPAGENAEQPMVTLETIQDDMDRVENLMNRSDYWYGLFCMISFFVILCIIIWFFLKAASQYN</sequence>